<dbReference type="PROSITE" id="PS51756">
    <property type="entry name" value="LXG"/>
    <property type="match status" value="1"/>
</dbReference>
<dbReference type="PANTHER" id="PTHR21525">
    <property type="entry name" value="MOTILE SPERM PROTEIN"/>
    <property type="match status" value="1"/>
</dbReference>
<dbReference type="RefSeq" id="WP_323465615.1">
    <property type="nucleotide sequence ID" value="NZ_CP144224.1"/>
</dbReference>
<reference evidence="3" key="1">
    <citation type="submission" date="2023-10" db="EMBL/GenBank/DDBJ databases">
        <title>Screening of Alkalihalophilus pseudofirmusBZ-TG-HK211 and Its Alleviation of Salt Stress on Rapeseed Growth.</title>
        <authorList>
            <person name="Zhao B."/>
            <person name="Guo T."/>
        </authorList>
    </citation>
    <scope>NUCLEOTIDE SEQUENCE</scope>
    <source>
        <strain evidence="3">BZ-TG-HK211</strain>
    </source>
</reference>
<accession>A0AAJ2KTU5</accession>
<name>A0AAJ2KTU5_ALKPS</name>
<evidence type="ECO:0000313" key="3">
    <source>
        <dbReference type="EMBL" id="MDV2883748.1"/>
    </source>
</evidence>
<evidence type="ECO:0000259" key="2">
    <source>
        <dbReference type="PROSITE" id="PS51756"/>
    </source>
</evidence>
<organism evidence="3 4">
    <name type="scientific">Alkalihalophilus pseudofirmus</name>
    <name type="common">Bacillus pseudofirmus</name>
    <dbReference type="NCBI Taxonomy" id="79885"/>
    <lineage>
        <taxon>Bacteria</taxon>
        <taxon>Bacillati</taxon>
        <taxon>Bacillota</taxon>
        <taxon>Bacilli</taxon>
        <taxon>Bacillales</taxon>
        <taxon>Bacillaceae</taxon>
        <taxon>Alkalihalophilus</taxon>
    </lineage>
</organism>
<dbReference type="Pfam" id="PF04740">
    <property type="entry name" value="LXG"/>
    <property type="match status" value="1"/>
</dbReference>
<feature type="domain" description="LXG" evidence="2">
    <location>
        <begin position="1"/>
        <end position="237"/>
    </location>
</feature>
<dbReference type="InterPro" id="IPR006829">
    <property type="entry name" value="LXG_dom"/>
</dbReference>
<dbReference type="EMBL" id="JAWJAY010000001">
    <property type="protein sequence ID" value="MDV2883748.1"/>
    <property type="molecule type" value="Genomic_DNA"/>
</dbReference>
<proteinExistence type="inferred from homology"/>
<dbReference type="PANTHER" id="PTHR21525:SF9">
    <property type="entry name" value="CHANNEL_COLICIN DOMAIN-CONTAINING PROTEIN"/>
    <property type="match status" value="1"/>
</dbReference>
<dbReference type="AlphaFoldDB" id="A0AAJ2KTU5"/>
<comment type="similarity">
    <text evidence="1">In the N-terminal section; belongs to the LXG family.</text>
</comment>
<sequence>MKILDAASMIENVESLLQEVKRQQDQLSPVESWLHNEAALLGVESRFNGRTAIRIINYFTYCHGPFVKLLRTIMSEFEASLKDTLNQLNTYFNQNEFIREDFLQNEVNGKIEELKSTMTTLGEEVNSIIAMYKDVVYLPEFNYNRVIDGLAASKSKSEETVEKVYQYDYEQLPSMEFVGQDIQLLQNYVSSLEEMFASQSISIEQFNHNMIKDNEEFRAVKSTQNVREADQLFSVLGDTGTYLGYGDSAFFAGQNMLAATSIGIGTYADMVKKGKTPLPKSTTTSTPQKPTGNSIFEKGKYTVSKVKIHAGVALHNALRSEPAQNFARTFSKFEIEKYAAKFVDNKLTRAAGPVGWGLTIAGNFSEFTDQANREKSGISKFSRFASGIAVEGGSAAGGAFVGAKAGAAIGTFIAPGVGTVVGGLIGGAVGGVSGAIAGGKVSDKVKDVAEAGVNKALSVGKSVVSWFK</sequence>
<dbReference type="Proteomes" id="UP001285636">
    <property type="component" value="Unassembled WGS sequence"/>
</dbReference>
<comment type="caution">
    <text evidence="3">The sequence shown here is derived from an EMBL/GenBank/DDBJ whole genome shotgun (WGS) entry which is preliminary data.</text>
</comment>
<evidence type="ECO:0000313" key="4">
    <source>
        <dbReference type="Proteomes" id="UP001285636"/>
    </source>
</evidence>
<gene>
    <name evidence="3" type="ORF">RYX45_01045</name>
</gene>
<evidence type="ECO:0000256" key="1">
    <source>
        <dbReference type="ARBA" id="ARBA00034117"/>
    </source>
</evidence>
<protein>
    <submittedName>
        <fullName evidence="3">LXG domain-containing protein</fullName>
    </submittedName>
</protein>